<accession>A0A4U1G437</accession>
<evidence type="ECO:0000256" key="2">
    <source>
        <dbReference type="SAM" id="SignalP"/>
    </source>
</evidence>
<name>A0A4R0N8S1_9SPHI</name>
<dbReference type="PROSITE" id="PS51257">
    <property type="entry name" value="PROKAR_LIPOPROTEIN"/>
    <property type="match status" value="1"/>
</dbReference>
<dbReference type="Gene3D" id="2.60.120.260">
    <property type="entry name" value="Galactose-binding domain-like"/>
    <property type="match status" value="1"/>
</dbReference>
<keyword evidence="1" id="KW-0812">Transmembrane</keyword>
<dbReference type="EMBL" id="SWDX01000010">
    <property type="protein sequence ID" value="TKC57133.1"/>
    <property type="molecule type" value="Genomic_DNA"/>
</dbReference>
<protein>
    <submittedName>
        <fullName evidence="4">DUF1735 domain-containing protein</fullName>
    </submittedName>
</protein>
<accession>A0A4R0N8S1</accession>
<dbReference type="OrthoDB" id="622724at2"/>
<keyword evidence="2" id="KW-0732">Signal</keyword>
<dbReference type="PROSITE" id="PS50022">
    <property type="entry name" value="FA58C_3"/>
    <property type="match status" value="1"/>
</dbReference>
<evidence type="ECO:0000313" key="5">
    <source>
        <dbReference type="EMBL" id="TKC57133.1"/>
    </source>
</evidence>
<feature type="signal peptide" evidence="2">
    <location>
        <begin position="1"/>
        <end position="20"/>
    </location>
</feature>
<evidence type="ECO:0000313" key="6">
    <source>
        <dbReference type="Proteomes" id="UP000291117"/>
    </source>
</evidence>
<dbReference type="Proteomes" id="UP000291117">
    <property type="component" value="Unassembled WGS sequence"/>
</dbReference>
<dbReference type="AlphaFoldDB" id="A0A4R0N8S1"/>
<keyword evidence="1" id="KW-0472">Membrane</keyword>
<evidence type="ECO:0000313" key="7">
    <source>
        <dbReference type="Proteomes" id="UP000309594"/>
    </source>
</evidence>
<evidence type="ECO:0000259" key="3">
    <source>
        <dbReference type="PROSITE" id="PS50022"/>
    </source>
</evidence>
<evidence type="ECO:0000256" key="1">
    <source>
        <dbReference type="SAM" id="Phobius"/>
    </source>
</evidence>
<feature type="chain" id="PRO_5040684263" evidence="2">
    <location>
        <begin position="21"/>
        <end position="323"/>
    </location>
</feature>
<keyword evidence="6" id="KW-1185">Reference proteome</keyword>
<organism evidence="4 6">
    <name type="scientific">Pedobacter hiemivivus</name>
    <dbReference type="NCBI Taxonomy" id="2530454"/>
    <lineage>
        <taxon>Bacteria</taxon>
        <taxon>Pseudomonadati</taxon>
        <taxon>Bacteroidota</taxon>
        <taxon>Sphingobacteriia</taxon>
        <taxon>Sphingobacteriales</taxon>
        <taxon>Sphingobacteriaceae</taxon>
        <taxon>Pedobacter</taxon>
    </lineage>
</organism>
<dbReference type="Pfam" id="PF00754">
    <property type="entry name" value="F5_F8_type_C"/>
    <property type="match status" value="1"/>
</dbReference>
<dbReference type="EMBL" id="SJSM01000005">
    <property type="protein sequence ID" value="TCC96541.1"/>
    <property type="molecule type" value="Genomic_DNA"/>
</dbReference>
<comment type="caution">
    <text evidence="4">The sequence shown here is derived from an EMBL/GenBank/DDBJ whole genome shotgun (WGS) entry which is preliminary data.</text>
</comment>
<dbReference type="Proteomes" id="UP000309594">
    <property type="component" value="Unassembled WGS sequence"/>
</dbReference>
<dbReference type="Gene3D" id="2.60.40.1740">
    <property type="entry name" value="hypothetical protein (bacova_03559)"/>
    <property type="match status" value="1"/>
</dbReference>
<feature type="transmembrane region" description="Helical" evidence="1">
    <location>
        <begin position="303"/>
        <end position="322"/>
    </location>
</feature>
<gene>
    <name evidence="4" type="ORF">EZ444_11215</name>
    <name evidence="5" type="ORF">FBD94_21100</name>
</gene>
<sequence length="323" mass="34935">MKTYKLNLLAICTVVLLLMACKKDKTGSEPLPEGSVTFDVPASTDVVARDYDIRSVSVVSVEMKAALQGTTASDVHYVTFAADTTKIVDYRLKYGGNALLLPTRSYLYYKPTVAIAAGTNLSEAAVLNLSFQTTLQPFTTYVLPLTIASIDGIPQDPKTRKVVYYVFNTKEPRYVSHTGFTLGATASSVFGANTALRAVDAATGTTFWASSNTVPLPQWVNIDFARNVTFSGLDYFFPTGLTAANGAQTTSAKVETSLDNITWVDKGTYAINVNNTARVHTINFPSLTTARYLRFTVLAANPYVASATITYNICFVGGILLLN</sequence>
<dbReference type="InterPro" id="IPR013728">
    <property type="entry name" value="BT_3987-like_N"/>
</dbReference>
<dbReference type="InterPro" id="IPR008979">
    <property type="entry name" value="Galactose-bd-like_sf"/>
</dbReference>
<dbReference type="InterPro" id="IPR000421">
    <property type="entry name" value="FA58C"/>
</dbReference>
<proteinExistence type="predicted"/>
<reference evidence="5 7" key="2">
    <citation type="submission" date="2019-04" db="EMBL/GenBank/DDBJ databases">
        <title>Pedobacter sp. RP-1-16 sp. nov., isolated from Arctic soil.</title>
        <authorList>
            <person name="Dahal R.H."/>
            <person name="Kim D.-U."/>
        </authorList>
    </citation>
    <scope>NUCLEOTIDE SEQUENCE [LARGE SCALE GENOMIC DNA]</scope>
    <source>
        <strain evidence="5 7">RP-1-16</strain>
    </source>
</reference>
<dbReference type="Pfam" id="PF08522">
    <property type="entry name" value="BT_3987-like_N"/>
    <property type="match status" value="1"/>
</dbReference>
<dbReference type="SUPFAM" id="SSF49785">
    <property type="entry name" value="Galactose-binding domain-like"/>
    <property type="match status" value="1"/>
</dbReference>
<feature type="domain" description="F5/8 type C" evidence="3">
    <location>
        <begin position="162"/>
        <end position="318"/>
    </location>
</feature>
<keyword evidence="1" id="KW-1133">Transmembrane helix</keyword>
<evidence type="ECO:0000313" key="4">
    <source>
        <dbReference type="EMBL" id="TCC96541.1"/>
    </source>
</evidence>
<reference evidence="4 6" key="1">
    <citation type="submission" date="2019-02" db="EMBL/GenBank/DDBJ databases">
        <title>Pedobacter sp. RP-3-8 sp. nov., isolated from Arctic soil.</title>
        <authorList>
            <person name="Dahal R.H."/>
        </authorList>
    </citation>
    <scope>NUCLEOTIDE SEQUENCE [LARGE SCALE GENOMIC DNA]</scope>
    <source>
        <strain evidence="4 6">RP-3-8</strain>
    </source>
</reference>
<dbReference type="RefSeq" id="WP_131608837.1">
    <property type="nucleotide sequence ID" value="NZ_SJSM01000005.1"/>
</dbReference>